<evidence type="ECO:0000313" key="2">
    <source>
        <dbReference type="Proteomes" id="UP001178508"/>
    </source>
</evidence>
<dbReference type="SUPFAM" id="SSF52317">
    <property type="entry name" value="Class I glutamine amidotransferase-like"/>
    <property type="match status" value="1"/>
</dbReference>
<proteinExistence type="predicted"/>
<sequence>MLASRTILSKQTMAVLSRQPVCSVHQGDYGNWGNTNIALVFSGCGWWDGTDVHEGVYTMYHLSRNGARFQMFAPNQQQMHVMDHVKKQPSSGENRNMMMEAARFSHGQGMMQMQDLSKLDVNSFDAVIFPGGHGIIKNLSSFMKDGKDCKLHSDVERVLKEFHRSRKPIGLASMAPVLACRVLPSIEVTMGYERDENTRWGNWPHTNMVQTVKSMGARHNVREPYISFQSCSYVDEKNKVVSTPTFMWDTEYHYHYIFDGIGNMVKHVMRMSTKSHEAPSLQSSCRHLRIKHEEQKTSGSGVQDLVR</sequence>
<accession>A0AAV1G4L1</accession>
<name>A0AAV1G4L1_XYRNO</name>
<reference evidence="1" key="1">
    <citation type="submission" date="2023-08" db="EMBL/GenBank/DDBJ databases">
        <authorList>
            <person name="Alioto T."/>
            <person name="Alioto T."/>
            <person name="Gomez Garrido J."/>
        </authorList>
    </citation>
    <scope>NUCLEOTIDE SEQUENCE</scope>
</reference>
<dbReference type="Proteomes" id="UP001178508">
    <property type="component" value="Chromosome 12"/>
</dbReference>
<dbReference type="EMBL" id="OY660875">
    <property type="protein sequence ID" value="CAJ1067949.1"/>
    <property type="molecule type" value="Genomic_DNA"/>
</dbReference>
<dbReference type="FunFam" id="3.40.50.880:FF:000062">
    <property type="entry name" value="ES1 protein, mitochondrial"/>
    <property type="match status" value="1"/>
</dbReference>
<keyword evidence="2" id="KW-1185">Reference proteome</keyword>
<evidence type="ECO:0000313" key="1">
    <source>
        <dbReference type="EMBL" id="CAJ1067949.1"/>
    </source>
</evidence>
<organism evidence="1 2">
    <name type="scientific">Xyrichtys novacula</name>
    <name type="common">Pearly razorfish</name>
    <name type="synonym">Hemipteronotus novacula</name>
    <dbReference type="NCBI Taxonomy" id="13765"/>
    <lineage>
        <taxon>Eukaryota</taxon>
        <taxon>Metazoa</taxon>
        <taxon>Chordata</taxon>
        <taxon>Craniata</taxon>
        <taxon>Vertebrata</taxon>
        <taxon>Euteleostomi</taxon>
        <taxon>Actinopterygii</taxon>
        <taxon>Neopterygii</taxon>
        <taxon>Teleostei</taxon>
        <taxon>Neoteleostei</taxon>
        <taxon>Acanthomorphata</taxon>
        <taxon>Eupercaria</taxon>
        <taxon>Labriformes</taxon>
        <taxon>Labridae</taxon>
        <taxon>Xyrichtys</taxon>
    </lineage>
</organism>
<dbReference type="PANTHER" id="PTHR10224:SF15">
    <property type="entry name" value="ES1 PROTEIN, MITOCHONDRIAL"/>
    <property type="match status" value="1"/>
</dbReference>
<gene>
    <name evidence="1" type="ORF">XNOV1_A032494</name>
</gene>
<protein>
    <submittedName>
        <fullName evidence="1">ES1 protein, mitochondrial</fullName>
    </submittedName>
</protein>
<dbReference type="InterPro" id="IPR029062">
    <property type="entry name" value="Class_I_gatase-like"/>
</dbReference>
<dbReference type="GO" id="GO:0005739">
    <property type="term" value="C:mitochondrion"/>
    <property type="evidence" value="ECO:0007669"/>
    <property type="project" value="TreeGrafter"/>
</dbReference>
<dbReference type="NCBIfam" id="NF008747">
    <property type="entry name" value="PRK11780.1"/>
    <property type="match status" value="1"/>
</dbReference>
<dbReference type="PANTHER" id="PTHR10224">
    <property type="entry name" value="ES1 PROTEIN HOMOLOG, MITOCHONDRIAL"/>
    <property type="match status" value="1"/>
</dbReference>
<dbReference type="AlphaFoldDB" id="A0AAV1G4L1"/>
<dbReference type="Gene3D" id="3.40.50.880">
    <property type="match status" value="1"/>
</dbReference>